<organism evidence="1 2">
    <name type="scientific">Sporichthya brevicatena</name>
    <dbReference type="NCBI Taxonomy" id="171442"/>
    <lineage>
        <taxon>Bacteria</taxon>
        <taxon>Bacillati</taxon>
        <taxon>Actinomycetota</taxon>
        <taxon>Actinomycetes</taxon>
        <taxon>Sporichthyales</taxon>
        <taxon>Sporichthyaceae</taxon>
        <taxon>Sporichthya</taxon>
    </lineage>
</organism>
<reference evidence="1 2" key="1">
    <citation type="journal article" date="2019" name="Int. J. Syst. Evol. Microbiol.">
        <title>The Global Catalogue of Microorganisms (GCM) 10K type strain sequencing project: providing services to taxonomists for standard genome sequencing and annotation.</title>
        <authorList>
            <consortium name="The Broad Institute Genomics Platform"/>
            <consortium name="The Broad Institute Genome Sequencing Center for Infectious Disease"/>
            <person name="Wu L."/>
            <person name="Ma J."/>
        </authorList>
    </citation>
    <scope>NUCLEOTIDE SEQUENCE [LARGE SCALE GENOMIC DNA]</scope>
    <source>
        <strain evidence="1 2">JCM 10671</strain>
    </source>
</reference>
<dbReference type="InterPro" id="IPR041164">
    <property type="entry name" value="LDcluster4"/>
</dbReference>
<dbReference type="PANTHER" id="PTHR43393:SF3">
    <property type="entry name" value="LYSINE DECARBOXYLASE-LIKE PROTEIN"/>
    <property type="match status" value="1"/>
</dbReference>
<name>A0ABN1G5I9_9ACTN</name>
<dbReference type="EMBL" id="BAAAHE010000004">
    <property type="protein sequence ID" value="GAA0604508.1"/>
    <property type="molecule type" value="Genomic_DNA"/>
</dbReference>
<dbReference type="PANTHER" id="PTHR43393">
    <property type="entry name" value="CYTOKININ RIBOSIDE 5'-MONOPHOSPHATE PHOSPHORIBOHYDROLASE"/>
    <property type="match status" value="1"/>
</dbReference>
<dbReference type="Pfam" id="PF18306">
    <property type="entry name" value="LDcluster4"/>
    <property type="match status" value="1"/>
</dbReference>
<dbReference type="Proteomes" id="UP001500957">
    <property type="component" value="Unassembled WGS sequence"/>
</dbReference>
<comment type="caution">
    <text evidence="1">The sequence shown here is derived from an EMBL/GenBank/DDBJ whole genome shotgun (WGS) entry which is preliminary data.</text>
</comment>
<dbReference type="RefSeq" id="WP_344600812.1">
    <property type="nucleotide sequence ID" value="NZ_BAAAHE010000004.1"/>
</dbReference>
<evidence type="ECO:0000313" key="2">
    <source>
        <dbReference type="Proteomes" id="UP001500957"/>
    </source>
</evidence>
<keyword evidence="2" id="KW-1185">Reference proteome</keyword>
<dbReference type="InterPro" id="IPR052341">
    <property type="entry name" value="LOG_family_nucleotidases"/>
</dbReference>
<accession>A0ABN1G5I9</accession>
<dbReference type="SUPFAM" id="SSF102405">
    <property type="entry name" value="MCP/YpsA-like"/>
    <property type="match status" value="1"/>
</dbReference>
<dbReference type="Gene3D" id="3.40.50.450">
    <property type="match status" value="1"/>
</dbReference>
<dbReference type="NCBIfam" id="TIGR00725">
    <property type="entry name" value="TIGR00725 family protein"/>
    <property type="match status" value="1"/>
</dbReference>
<gene>
    <name evidence="1" type="ORF">GCM10009547_02860</name>
</gene>
<proteinExistence type="predicted"/>
<evidence type="ECO:0000313" key="1">
    <source>
        <dbReference type="EMBL" id="GAA0604508.1"/>
    </source>
</evidence>
<protein>
    <submittedName>
        <fullName evidence="1">TIGR00725 family protein</fullName>
    </submittedName>
</protein>
<sequence>MSEQSSQAGASRRQIAVVGPEEADERELQLARGVGRLLAVGGAVVVTGGLGGVMHGACEGAHLGEGLTLGLLPGTDRRTANPFVDVAVATGLGQGRNLLVVQTADAVVAIGRSPGTLSEIALAVRLGKPVVLLASYSPEDLLPGCVPAGSPKEAADQALRLAAVGV</sequence>
<dbReference type="InterPro" id="IPR005268">
    <property type="entry name" value="CHP00725"/>
</dbReference>